<sequence>MSPQLLAEWPAALLPEAAGFALLEPEPPDFVLVREQEAHVEPKSSREVPGPEPRKDRGRDTRKAVAETPDKTNDWDRDAVHGDGDTIDIQPEPGVESK</sequence>
<dbReference type="Proteomes" id="UP001480082">
    <property type="component" value="Unassembled WGS sequence"/>
</dbReference>
<name>A0ACC6STH4_9HYPH</name>
<organism evidence="1 2">
    <name type="scientific">Mesorhizobium australicum</name>
    <dbReference type="NCBI Taxonomy" id="536018"/>
    <lineage>
        <taxon>Bacteria</taxon>
        <taxon>Pseudomonadati</taxon>
        <taxon>Pseudomonadota</taxon>
        <taxon>Alphaproteobacteria</taxon>
        <taxon>Hyphomicrobiales</taxon>
        <taxon>Phyllobacteriaceae</taxon>
        <taxon>Mesorhizobium</taxon>
    </lineage>
</organism>
<evidence type="ECO:0000313" key="2">
    <source>
        <dbReference type="Proteomes" id="UP001480082"/>
    </source>
</evidence>
<keyword evidence="2" id="KW-1185">Reference proteome</keyword>
<reference evidence="1 2" key="1">
    <citation type="journal article" date="2024" name="Proc. Natl. Acad. Sci. U.S.A.">
        <title>The evolutionary genomics of adaptation to stress in wild rhizobium bacteria.</title>
        <authorList>
            <person name="Kehlet-Delgado H."/>
            <person name="Montoya A.P."/>
            <person name="Jensen K.T."/>
            <person name="Wendlandt C.E."/>
            <person name="Dexheimer C."/>
            <person name="Roberts M."/>
            <person name="Torres Martinez L."/>
            <person name="Friesen M.L."/>
            <person name="Griffitts J.S."/>
            <person name="Porter S.S."/>
        </authorList>
    </citation>
    <scope>NUCLEOTIDE SEQUENCE [LARGE SCALE GENOMIC DNA]</scope>
    <source>
        <strain evidence="1 2">M0468</strain>
    </source>
</reference>
<evidence type="ECO:0000313" key="1">
    <source>
        <dbReference type="EMBL" id="MER9283009.1"/>
    </source>
</evidence>
<proteinExistence type="predicted"/>
<dbReference type="EMBL" id="JAMYRI010000002">
    <property type="protein sequence ID" value="MER9283009.1"/>
    <property type="molecule type" value="Genomic_DNA"/>
</dbReference>
<comment type="caution">
    <text evidence="1">The sequence shown here is derived from an EMBL/GenBank/DDBJ whole genome shotgun (WGS) entry which is preliminary data.</text>
</comment>
<gene>
    <name evidence="1" type="ORF">NKI81_03385</name>
</gene>
<accession>A0ACC6STH4</accession>
<protein>
    <submittedName>
        <fullName evidence="1">Uncharacterized protein</fullName>
    </submittedName>
</protein>